<evidence type="ECO:0000313" key="2">
    <source>
        <dbReference type="Proteomes" id="UP001152649"/>
    </source>
</evidence>
<protein>
    <submittedName>
        <fullName evidence="1">Uncharacterized protein</fullName>
    </submittedName>
</protein>
<gene>
    <name evidence="1" type="ORF">PSALAMII_LOCUS3217</name>
</gene>
<proteinExistence type="predicted"/>
<name>A0A9W4IW04_9EURO</name>
<keyword evidence="2" id="KW-1185">Reference proteome</keyword>
<accession>A0A9W4IW04</accession>
<organism evidence="1 2">
    <name type="scientific">Penicillium salamii</name>
    <dbReference type="NCBI Taxonomy" id="1612424"/>
    <lineage>
        <taxon>Eukaryota</taxon>
        <taxon>Fungi</taxon>
        <taxon>Dikarya</taxon>
        <taxon>Ascomycota</taxon>
        <taxon>Pezizomycotina</taxon>
        <taxon>Eurotiomycetes</taxon>
        <taxon>Eurotiomycetidae</taxon>
        <taxon>Eurotiales</taxon>
        <taxon>Aspergillaceae</taxon>
        <taxon>Penicillium</taxon>
    </lineage>
</organism>
<dbReference type="AlphaFoldDB" id="A0A9W4IW04"/>
<reference evidence="1" key="1">
    <citation type="submission" date="2021-07" db="EMBL/GenBank/DDBJ databases">
        <authorList>
            <person name="Branca A.L. A."/>
        </authorList>
    </citation>
    <scope>NUCLEOTIDE SEQUENCE</scope>
</reference>
<dbReference type="OrthoDB" id="4480078at2759"/>
<dbReference type="EMBL" id="CAJVPG010000111">
    <property type="protein sequence ID" value="CAG8352235.1"/>
    <property type="molecule type" value="Genomic_DNA"/>
</dbReference>
<dbReference type="Proteomes" id="UP001152649">
    <property type="component" value="Unassembled WGS sequence"/>
</dbReference>
<comment type="caution">
    <text evidence="1">The sequence shown here is derived from an EMBL/GenBank/DDBJ whole genome shotgun (WGS) entry which is preliminary data.</text>
</comment>
<sequence>MPRLVRLLGYTGIGVASYSAHQKLTHLEEKYPGLPHSAGSQALHTARPNNHCAYVDIYAAQIPLLALQARNESMKEPSKVSLENAWARSIFSSRILRAEGLLIGLFTLNFSPCYTGDAGFGPDENGPRVLLNGGLQVQREAGAEEDSNGLLVSMRLPDGPRVFFERIARWGYPWRLMSCVRHEMSVSEPWEENGEKVVEVRFASAHDYEIVEDEGEQQKIIPAWVLRLHRGLARYVLDSTVEEVKEFERIRV</sequence>
<evidence type="ECO:0000313" key="1">
    <source>
        <dbReference type="EMBL" id="CAG8352235.1"/>
    </source>
</evidence>